<reference evidence="2" key="2">
    <citation type="journal article" date="2015" name="Data Brief">
        <title>Shoot transcriptome of the giant reed, Arundo donax.</title>
        <authorList>
            <person name="Barrero R.A."/>
            <person name="Guerrero F.D."/>
            <person name="Moolhuijzen P."/>
            <person name="Goolsby J.A."/>
            <person name="Tidwell J."/>
            <person name="Bellgard S.E."/>
            <person name="Bellgard M.I."/>
        </authorList>
    </citation>
    <scope>NUCLEOTIDE SEQUENCE</scope>
    <source>
        <tissue evidence="2">Shoot tissue taken approximately 20 cm above the soil surface</tissue>
    </source>
</reference>
<sequence length="153" mass="16863">MFFFPWSAKPVLLGFPRSPARCQTPHAGVAAVTAPSPPRRSVTLGDVLQKEPKLRDGDLSHWRRAAVARSGRVTDGARRFLARAEVLRRREEGTEQAGALGNGRWRQSEGQQGAKERQAGRPLGAALDVRQDSAAVAAVRFVAQPRARKQWFE</sequence>
<dbReference type="PANTHER" id="PTHR35829:SF3">
    <property type="entry name" value="OS05G0470900 PROTEIN"/>
    <property type="match status" value="1"/>
</dbReference>
<dbReference type="EMBL" id="GBRH01175627">
    <property type="protein sequence ID" value="JAE22269.1"/>
    <property type="molecule type" value="Transcribed_RNA"/>
</dbReference>
<reference evidence="2" key="1">
    <citation type="submission" date="2014-09" db="EMBL/GenBank/DDBJ databases">
        <authorList>
            <person name="Magalhaes I.L.F."/>
            <person name="Oliveira U."/>
            <person name="Santos F.R."/>
            <person name="Vidigal T.H.D.A."/>
            <person name="Brescovit A.D."/>
            <person name="Santos A.J."/>
        </authorList>
    </citation>
    <scope>NUCLEOTIDE SEQUENCE</scope>
    <source>
        <tissue evidence="2">Shoot tissue taken approximately 20 cm above the soil surface</tissue>
    </source>
</reference>
<protein>
    <submittedName>
        <fullName evidence="2">Uncharacterized protein</fullName>
    </submittedName>
</protein>
<name>A0A0A9GFQ7_ARUDO</name>
<evidence type="ECO:0000256" key="1">
    <source>
        <dbReference type="SAM" id="MobiDB-lite"/>
    </source>
</evidence>
<proteinExistence type="predicted"/>
<accession>A0A0A9GFQ7</accession>
<feature type="region of interest" description="Disordered" evidence="1">
    <location>
        <begin position="91"/>
        <end position="121"/>
    </location>
</feature>
<dbReference type="AlphaFoldDB" id="A0A0A9GFQ7"/>
<evidence type="ECO:0000313" key="2">
    <source>
        <dbReference type="EMBL" id="JAE22269.1"/>
    </source>
</evidence>
<organism evidence="2">
    <name type="scientific">Arundo donax</name>
    <name type="common">Giant reed</name>
    <name type="synonym">Donax arundinaceus</name>
    <dbReference type="NCBI Taxonomy" id="35708"/>
    <lineage>
        <taxon>Eukaryota</taxon>
        <taxon>Viridiplantae</taxon>
        <taxon>Streptophyta</taxon>
        <taxon>Embryophyta</taxon>
        <taxon>Tracheophyta</taxon>
        <taxon>Spermatophyta</taxon>
        <taxon>Magnoliopsida</taxon>
        <taxon>Liliopsida</taxon>
        <taxon>Poales</taxon>
        <taxon>Poaceae</taxon>
        <taxon>PACMAD clade</taxon>
        <taxon>Arundinoideae</taxon>
        <taxon>Arundineae</taxon>
        <taxon>Arundo</taxon>
    </lineage>
</organism>
<dbReference type="PANTHER" id="PTHR35829">
    <property type="entry name" value="OS05G0470900 PROTEIN"/>
    <property type="match status" value="1"/>
</dbReference>